<dbReference type="InterPro" id="IPR013209">
    <property type="entry name" value="LNS2"/>
</dbReference>
<protein>
    <recommendedName>
        <fullName evidence="3">phosphatidate phosphatase</fullName>
        <ecNumber evidence="3">3.1.3.4</ecNumber>
    </recommendedName>
</protein>
<feature type="compositionally biased region" description="Polar residues" evidence="5">
    <location>
        <begin position="222"/>
        <end position="245"/>
    </location>
</feature>
<dbReference type="EC" id="3.1.3.4" evidence="3"/>
<dbReference type="FunCoup" id="I7MEH3">
    <property type="interactions" value="115"/>
</dbReference>
<dbReference type="InterPro" id="IPR023214">
    <property type="entry name" value="HAD_sf"/>
</dbReference>
<dbReference type="GeneID" id="7823624"/>
<feature type="compositionally biased region" description="Basic and acidic residues" evidence="5">
    <location>
        <begin position="357"/>
        <end position="369"/>
    </location>
</feature>
<evidence type="ECO:0000256" key="5">
    <source>
        <dbReference type="SAM" id="MobiDB-lite"/>
    </source>
</evidence>
<dbReference type="AlphaFoldDB" id="I7MEH3"/>
<dbReference type="eggNOG" id="KOG2116">
    <property type="taxonomic scope" value="Eukaryota"/>
</dbReference>
<dbReference type="OrthoDB" id="4567at2759"/>
<dbReference type="PANTHER" id="PTHR12181">
    <property type="entry name" value="LIPIN"/>
    <property type="match status" value="1"/>
</dbReference>
<evidence type="ECO:0000256" key="2">
    <source>
        <dbReference type="ARBA" id="ARBA00005476"/>
    </source>
</evidence>
<feature type="compositionally biased region" description="Acidic residues" evidence="5">
    <location>
        <begin position="412"/>
        <end position="427"/>
    </location>
</feature>
<accession>I7MEH3</accession>
<dbReference type="STRING" id="312017.I7MEH3"/>
<comment type="cofactor">
    <cofactor evidence="1">
        <name>Mg(2+)</name>
        <dbReference type="ChEBI" id="CHEBI:18420"/>
    </cofactor>
</comment>
<dbReference type="Proteomes" id="UP000009168">
    <property type="component" value="Unassembled WGS sequence"/>
</dbReference>
<name>I7MEH3_TETTS</name>
<dbReference type="KEGG" id="tet:TTHERM_00189270"/>
<evidence type="ECO:0000256" key="3">
    <source>
        <dbReference type="ARBA" id="ARBA00012638"/>
    </source>
</evidence>
<feature type="compositionally biased region" description="Basic and acidic residues" evidence="5">
    <location>
        <begin position="300"/>
        <end position="328"/>
    </location>
</feature>
<evidence type="ECO:0000256" key="1">
    <source>
        <dbReference type="ARBA" id="ARBA00001946"/>
    </source>
</evidence>
<reference evidence="8" key="1">
    <citation type="journal article" date="2006" name="PLoS Biol.">
        <title>Macronuclear genome sequence of the ciliate Tetrahymena thermophila, a model eukaryote.</title>
        <authorList>
            <person name="Eisen J.A."/>
            <person name="Coyne R.S."/>
            <person name="Wu M."/>
            <person name="Wu D."/>
            <person name="Thiagarajan M."/>
            <person name="Wortman J.R."/>
            <person name="Badger J.H."/>
            <person name="Ren Q."/>
            <person name="Amedeo P."/>
            <person name="Jones K.M."/>
            <person name="Tallon L.J."/>
            <person name="Delcher A.L."/>
            <person name="Salzberg S.L."/>
            <person name="Silva J.C."/>
            <person name="Haas B.J."/>
            <person name="Majoros W.H."/>
            <person name="Farzad M."/>
            <person name="Carlton J.M."/>
            <person name="Smith R.K. Jr."/>
            <person name="Garg J."/>
            <person name="Pearlman R.E."/>
            <person name="Karrer K.M."/>
            <person name="Sun L."/>
            <person name="Manning G."/>
            <person name="Elde N.C."/>
            <person name="Turkewitz A.P."/>
            <person name="Asai D.J."/>
            <person name="Wilkes D.E."/>
            <person name="Wang Y."/>
            <person name="Cai H."/>
            <person name="Collins K."/>
            <person name="Stewart B.A."/>
            <person name="Lee S.R."/>
            <person name="Wilamowska K."/>
            <person name="Weinberg Z."/>
            <person name="Ruzzo W.L."/>
            <person name="Wloga D."/>
            <person name="Gaertig J."/>
            <person name="Frankel J."/>
            <person name="Tsao C.-C."/>
            <person name="Gorovsky M.A."/>
            <person name="Keeling P.J."/>
            <person name="Waller R.F."/>
            <person name="Patron N.J."/>
            <person name="Cherry J.M."/>
            <person name="Stover N.A."/>
            <person name="Krieger C.J."/>
            <person name="del Toro C."/>
            <person name="Ryder H.F."/>
            <person name="Williamson S.C."/>
            <person name="Barbeau R.A."/>
            <person name="Hamilton E.P."/>
            <person name="Orias E."/>
        </authorList>
    </citation>
    <scope>NUCLEOTIDE SEQUENCE [LARGE SCALE GENOMIC DNA]</scope>
    <source>
        <strain evidence="8">SB210</strain>
    </source>
</reference>
<gene>
    <name evidence="7" type="ORF">TTHERM_00189270</name>
</gene>
<dbReference type="InterPro" id="IPR026058">
    <property type="entry name" value="LIPIN"/>
</dbReference>
<dbReference type="PANTHER" id="PTHR12181:SF12">
    <property type="entry name" value="PHOSPHATIDATE PHOSPHATASE"/>
    <property type="match status" value="1"/>
</dbReference>
<dbReference type="RefSeq" id="XP_001016603.2">
    <property type="nucleotide sequence ID" value="XM_001016603.2"/>
</dbReference>
<feature type="domain" description="LNS2/PITP" evidence="6">
    <location>
        <begin position="662"/>
        <end position="817"/>
    </location>
</feature>
<dbReference type="InterPro" id="IPR031315">
    <property type="entry name" value="LNS2/PITP"/>
</dbReference>
<feature type="compositionally biased region" description="Low complexity" evidence="5">
    <location>
        <begin position="343"/>
        <end position="356"/>
    </location>
</feature>
<keyword evidence="8" id="KW-1185">Reference proteome</keyword>
<dbReference type="Gene3D" id="3.40.50.1000">
    <property type="entry name" value="HAD superfamily/HAD-like"/>
    <property type="match status" value="1"/>
</dbReference>
<dbReference type="InterPro" id="IPR031703">
    <property type="entry name" value="Lipin_mid"/>
</dbReference>
<feature type="compositionally biased region" description="Low complexity" evidence="5">
    <location>
        <begin position="279"/>
        <end position="297"/>
    </location>
</feature>
<feature type="compositionally biased region" description="Polar residues" evidence="5">
    <location>
        <begin position="561"/>
        <end position="581"/>
    </location>
</feature>
<dbReference type="EMBL" id="GG662693">
    <property type="protein sequence ID" value="EAR96358.2"/>
    <property type="molecule type" value="Genomic_DNA"/>
</dbReference>
<feature type="compositionally biased region" description="Polar residues" evidence="5">
    <location>
        <begin position="153"/>
        <end position="165"/>
    </location>
</feature>
<evidence type="ECO:0000256" key="4">
    <source>
        <dbReference type="ARBA" id="ARBA00022801"/>
    </source>
</evidence>
<dbReference type="InterPro" id="IPR036412">
    <property type="entry name" value="HAD-like_sf"/>
</dbReference>
<dbReference type="Pfam" id="PF08235">
    <property type="entry name" value="LNS2"/>
    <property type="match status" value="1"/>
</dbReference>
<sequence>MSVLKKLQEVFDINESTLSGCVDIICIEQPDKTLKSSSFHVRFGKFKVLKSNEKIVTIKINDIIQKVTMKMDSTGEAYFEDIRDESALEKIFNAGLSSDDAFSDYEIPNMQSDDEGAFDKEKINEQISKNQYRFDDLVSPYKDVKEKEKEGKQANNINVSNQGQQTKEKEVSALPQNQNQPEQKKGGFWHSIFGGRKKQEDSISNQTSRKNSENPTLEELQKITQEQVKEQNISEVKQEGSTQLPSSSFNSNGVASSDIESEVDKFVINDEIQERSKNQQKNQNINNSKSQVSNSNSLQFKEDKYKMSEVVENLEKKKPSPSMEKKSSTEGVSETLERKESQKQLNTNQSQTNTQNSEKDKKKDGKDQNKIEMKDLIDQNKDLKDLISSKKQDKQQVAQQEAGKIQEVKEEGNEEEEDEEEEDEDEMEIGLSLCNNVQQKKGENKSLDQLFEDYKVTYEQFSQDPVKILNDKNLLLKIGYHLYPLEIASTILICRLAFKQEIPDNVLQNMIKQQKKKSSSGFLDFFFRRNKNESTPQQKPVEVEHTQQKDKTLKKDISNLQLNSGDKNDQQVSSPIQSPKSADNLDINKARKNSDELSVVSDSNSVFGKQKIRKTFRPKSDILKSFNLKPGANKISFTVVTKLLGEQTLEGYIYLWQSNVQIVISDIDGTITKSDVLGQIMPMLDKDWTHEGVISLYQNIVKNGYQILYLTARAIGQSEQTRKFIYNVKQENVNLPLGPVIMSSDRLLKSFKREVIDRKPEVFKIAVLREIQSLFPNKNVYYAGFGNRETDAVAYRAVQVSIQKIYIINPASELHQINNTFKKSYLQLNDMVDQVFPPIKQEEDQIQEEYNSFNFWKIKPPAVEDINQLLSE</sequence>
<feature type="compositionally biased region" description="Low complexity" evidence="5">
    <location>
        <begin position="246"/>
        <end position="257"/>
    </location>
</feature>
<feature type="region of interest" description="Disordered" evidence="5">
    <location>
        <begin position="144"/>
        <end position="369"/>
    </location>
</feature>
<dbReference type="InParanoid" id="I7MEH3"/>
<comment type="similarity">
    <text evidence="2">Belongs to the lipin family.</text>
</comment>
<feature type="compositionally biased region" description="Polar residues" evidence="5">
    <location>
        <begin position="202"/>
        <end position="215"/>
    </location>
</feature>
<evidence type="ECO:0000259" key="6">
    <source>
        <dbReference type="SMART" id="SM00775"/>
    </source>
</evidence>
<dbReference type="InterPro" id="IPR007651">
    <property type="entry name" value="Lipin_N"/>
</dbReference>
<feature type="region of interest" description="Disordered" evidence="5">
    <location>
        <begin position="389"/>
        <end position="427"/>
    </location>
</feature>
<feature type="compositionally biased region" description="Basic and acidic residues" evidence="5">
    <location>
        <begin position="262"/>
        <end position="277"/>
    </location>
</feature>
<organism evidence="7 8">
    <name type="scientific">Tetrahymena thermophila (strain SB210)</name>
    <dbReference type="NCBI Taxonomy" id="312017"/>
    <lineage>
        <taxon>Eukaryota</taxon>
        <taxon>Sar</taxon>
        <taxon>Alveolata</taxon>
        <taxon>Ciliophora</taxon>
        <taxon>Intramacronucleata</taxon>
        <taxon>Oligohymenophorea</taxon>
        <taxon>Hymenostomatida</taxon>
        <taxon>Tetrahymenina</taxon>
        <taxon>Tetrahymenidae</taxon>
        <taxon>Tetrahymena</taxon>
    </lineage>
</organism>
<keyword evidence="4" id="KW-0378">Hydrolase</keyword>
<dbReference type="Pfam" id="PF04571">
    <property type="entry name" value="Lipin_N"/>
    <property type="match status" value="1"/>
</dbReference>
<evidence type="ECO:0000313" key="8">
    <source>
        <dbReference type="Proteomes" id="UP000009168"/>
    </source>
</evidence>
<dbReference type="Pfam" id="PF16876">
    <property type="entry name" value="Lipin_mid"/>
    <property type="match status" value="1"/>
</dbReference>
<dbReference type="GO" id="GO:0008195">
    <property type="term" value="F:phosphatidate phosphatase activity"/>
    <property type="evidence" value="ECO:0007669"/>
    <property type="project" value="UniProtKB-EC"/>
</dbReference>
<dbReference type="SMART" id="SM00775">
    <property type="entry name" value="LNS2"/>
    <property type="match status" value="1"/>
</dbReference>
<proteinExistence type="inferred from homology"/>
<dbReference type="SUPFAM" id="SSF56784">
    <property type="entry name" value="HAD-like"/>
    <property type="match status" value="1"/>
</dbReference>
<evidence type="ECO:0000313" key="7">
    <source>
        <dbReference type="EMBL" id="EAR96358.2"/>
    </source>
</evidence>
<feature type="region of interest" description="Disordered" evidence="5">
    <location>
        <begin position="561"/>
        <end position="585"/>
    </location>
</feature>